<sequence>MQETVGGDAEVLLDPNTWSEDGTVALAIMKFSEDAEFLAYGQSASGSHWITIRVMHVADRVIQPAILSWLQPSASVVMVDTWVPLLWEKVGIDAGTEIEKNLFHELYYHLLNTDQSEDVLCWRSL</sequence>
<dbReference type="SUPFAM" id="SSF50993">
    <property type="entry name" value="Peptidase/esterase 'gauge' domain"/>
    <property type="match status" value="1"/>
</dbReference>
<dbReference type="Gene3D" id="2.130.10.120">
    <property type="entry name" value="Prolyl oligopeptidase, N-terminal domain"/>
    <property type="match status" value="1"/>
</dbReference>
<dbReference type="EMBL" id="OZ023708">
    <property type="protein sequence ID" value="CAK9879415.1"/>
    <property type="molecule type" value="Genomic_DNA"/>
</dbReference>
<proteinExistence type="predicted"/>
<evidence type="ECO:0000259" key="1">
    <source>
        <dbReference type="Pfam" id="PF02897"/>
    </source>
</evidence>
<organism evidence="2 3">
    <name type="scientific">Sphagnum jensenii</name>
    <dbReference type="NCBI Taxonomy" id="128206"/>
    <lineage>
        <taxon>Eukaryota</taxon>
        <taxon>Viridiplantae</taxon>
        <taxon>Streptophyta</taxon>
        <taxon>Embryophyta</taxon>
        <taxon>Bryophyta</taxon>
        <taxon>Sphagnophytina</taxon>
        <taxon>Sphagnopsida</taxon>
        <taxon>Sphagnales</taxon>
        <taxon>Sphagnaceae</taxon>
        <taxon>Sphagnum</taxon>
    </lineage>
</organism>
<accession>A0ABP1BSZ9</accession>
<gene>
    <name evidence="2" type="ORF">CSSPJE1EN2_LOCUS20953</name>
</gene>
<dbReference type="PANTHER" id="PTHR42881:SF2">
    <property type="entry name" value="PROLYL ENDOPEPTIDASE"/>
    <property type="match status" value="1"/>
</dbReference>
<dbReference type="PANTHER" id="PTHR42881">
    <property type="entry name" value="PROLYL ENDOPEPTIDASE"/>
    <property type="match status" value="1"/>
</dbReference>
<keyword evidence="3" id="KW-1185">Reference proteome</keyword>
<reference evidence="2" key="1">
    <citation type="submission" date="2024-03" db="EMBL/GenBank/DDBJ databases">
        <authorList>
            <consortium name="ELIXIR-Norway"/>
            <consortium name="Elixir Norway"/>
        </authorList>
    </citation>
    <scope>NUCLEOTIDE SEQUENCE</scope>
</reference>
<dbReference type="Proteomes" id="UP001497522">
    <property type="component" value="Chromosome 7"/>
</dbReference>
<evidence type="ECO:0000313" key="3">
    <source>
        <dbReference type="Proteomes" id="UP001497522"/>
    </source>
</evidence>
<name>A0ABP1BSZ9_9BRYO</name>
<protein>
    <recommendedName>
        <fullName evidence="1">Peptidase S9A N-terminal domain-containing protein</fullName>
    </recommendedName>
</protein>
<evidence type="ECO:0000313" key="2">
    <source>
        <dbReference type="EMBL" id="CAK9879415.1"/>
    </source>
</evidence>
<dbReference type="Pfam" id="PF02897">
    <property type="entry name" value="Peptidase_S9_N"/>
    <property type="match status" value="1"/>
</dbReference>
<dbReference type="InterPro" id="IPR023302">
    <property type="entry name" value="Pept_S9A_N"/>
</dbReference>
<dbReference type="InterPro" id="IPR051167">
    <property type="entry name" value="Prolyl_oligopep/macrocyclase"/>
</dbReference>
<feature type="domain" description="Peptidase S9A N-terminal" evidence="1">
    <location>
        <begin position="5"/>
        <end position="123"/>
    </location>
</feature>